<keyword evidence="4" id="KW-0418">Kinase</keyword>
<organism evidence="8 9">
    <name type="scientific">Gloeobacter morelensis MG652769</name>
    <dbReference type="NCBI Taxonomy" id="2781736"/>
    <lineage>
        <taxon>Bacteria</taxon>
        <taxon>Bacillati</taxon>
        <taxon>Cyanobacteriota</taxon>
        <taxon>Cyanophyceae</taxon>
        <taxon>Gloeobacterales</taxon>
        <taxon>Gloeobacteraceae</taxon>
        <taxon>Gloeobacter</taxon>
        <taxon>Gloeobacter morelensis</taxon>
    </lineage>
</organism>
<feature type="transmembrane region" description="Helical" evidence="7">
    <location>
        <begin position="275"/>
        <end position="293"/>
    </location>
</feature>
<keyword evidence="9" id="KW-1185">Reference proteome</keyword>
<reference evidence="8 9" key="1">
    <citation type="journal article" date="2021" name="Genome Biol. Evol.">
        <title>Complete Genome Sequencing of a Novel Gloeobacter Species from a Waterfall Cave in Mexico.</title>
        <authorList>
            <person name="Saw J.H."/>
            <person name="Cardona T."/>
            <person name="Montejano G."/>
        </authorList>
    </citation>
    <scope>NUCLEOTIDE SEQUENCE [LARGE SCALE GENOMIC DNA]</scope>
    <source>
        <strain evidence="8">MG652769</strain>
    </source>
</reference>
<feature type="region of interest" description="Disordered" evidence="6">
    <location>
        <begin position="1"/>
        <end position="48"/>
    </location>
</feature>
<evidence type="ECO:0000256" key="3">
    <source>
        <dbReference type="ARBA" id="ARBA00022679"/>
    </source>
</evidence>
<dbReference type="EC" id="2.7.13.3" evidence="2"/>
<protein>
    <recommendedName>
        <fullName evidence="2">histidine kinase</fullName>
        <ecNumber evidence="2">2.7.13.3</ecNumber>
    </recommendedName>
</protein>
<keyword evidence="7" id="KW-0812">Transmembrane</keyword>
<gene>
    <name evidence="8" type="ORF">ISF26_18110</name>
</gene>
<feature type="transmembrane region" description="Helical" evidence="7">
    <location>
        <begin position="249"/>
        <end position="269"/>
    </location>
</feature>
<feature type="transmembrane region" description="Helical" evidence="7">
    <location>
        <begin position="58"/>
        <end position="79"/>
    </location>
</feature>
<dbReference type="InterPro" id="IPR036890">
    <property type="entry name" value="HATPase_C_sf"/>
</dbReference>
<dbReference type="RefSeq" id="WP_230840730.1">
    <property type="nucleotide sequence ID" value="NZ_CP063845.1"/>
</dbReference>
<keyword evidence="7" id="KW-1133">Transmembrane helix</keyword>
<sequence length="548" mass="61407">MQTTWTQRQLRKAVRRTAKLLRRQAPPRPLRPPPRPPRPPATVAPRPQRDPQAFLRQFLLALRGIGLGIFLSAAVLWTLQLALPQGQYHARVQIPLARHWGLLEREVMGWSSYAEALVKAGKPDQARSAYGIAQGLLDTRAEPTPTSLELQRRLQEQTKALDPLRGKVDFPVMMRPGWGETLLQLARAPFAPDHWLDALVAYPLVQEPQIAALLVLSLWLALSFVHALQNQMAWTRILDQERPLSIGRVLPLVLGAALLALLLAALVTLSPSEPVIVAVVCGAAVPGLFVQILNRAYQLRARRALAAWESQHRAEFSSELHNTAQQSIMAAQGLLREIIHDLEASDDPEAGHYAWRLAEAMERCQEVENELRVLRNGTEDKFARGQAFADAIEPICDRLIRRGVDSHFHWLWEGQPVDAATWGTWALNLAESARDRRIAATFYQVLSELTWNVIKYACLDSTPVHVDVVFNCTRQKHLVRYTLEVSDNGPGFDVQSAQDRRPHSGIFSLERYLRRVEIVGAQAHSTLHTAPGQGTRIITEIVATAQRA</sequence>
<evidence type="ECO:0000256" key="7">
    <source>
        <dbReference type="SAM" id="Phobius"/>
    </source>
</evidence>
<evidence type="ECO:0000256" key="4">
    <source>
        <dbReference type="ARBA" id="ARBA00022777"/>
    </source>
</evidence>
<accession>A0ABY3PJE7</accession>
<proteinExistence type="predicted"/>
<evidence type="ECO:0000256" key="6">
    <source>
        <dbReference type="SAM" id="MobiDB-lite"/>
    </source>
</evidence>
<feature type="compositionally biased region" description="Pro residues" evidence="6">
    <location>
        <begin position="26"/>
        <end position="42"/>
    </location>
</feature>
<dbReference type="EMBL" id="CP063845">
    <property type="protein sequence ID" value="UFP93678.1"/>
    <property type="molecule type" value="Genomic_DNA"/>
</dbReference>
<keyword evidence="7" id="KW-0472">Membrane</keyword>
<keyword evidence="3" id="KW-0808">Transferase</keyword>
<dbReference type="Gene3D" id="3.30.565.10">
    <property type="entry name" value="Histidine kinase-like ATPase, C-terminal domain"/>
    <property type="match status" value="1"/>
</dbReference>
<dbReference type="PANTHER" id="PTHR24421:SF10">
    <property type="entry name" value="NITRATE_NITRITE SENSOR PROTEIN NARQ"/>
    <property type="match status" value="1"/>
</dbReference>
<evidence type="ECO:0000313" key="8">
    <source>
        <dbReference type="EMBL" id="UFP93678.1"/>
    </source>
</evidence>
<evidence type="ECO:0000256" key="2">
    <source>
        <dbReference type="ARBA" id="ARBA00012438"/>
    </source>
</evidence>
<evidence type="ECO:0000313" key="9">
    <source>
        <dbReference type="Proteomes" id="UP001054846"/>
    </source>
</evidence>
<evidence type="ECO:0000256" key="5">
    <source>
        <dbReference type="ARBA" id="ARBA00023012"/>
    </source>
</evidence>
<keyword evidence="5" id="KW-0902">Two-component regulatory system</keyword>
<dbReference type="SUPFAM" id="SSF55874">
    <property type="entry name" value="ATPase domain of HSP90 chaperone/DNA topoisomerase II/histidine kinase"/>
    <property type="match status" value="1"/>
</dbReference>
<name>A0ABY3PJE7_9CYAN</name>
<feature type="transmembrane region" description="Helical" evidence="7">
    <location>
        <begin position="210"/>
        <end position="228"/>
    </location>
</feature>
<feature type="compositionally biased region" description="Basic residues" evidence="6">
    <location>
        <begin position="9"/>
        <end position="22"/>
    </location>
</feature>
<dbReference type="InterPro" id="IPR050482">
    <property type="entry name" value="Sensor_HK_TwoCompSys"/>
</dbReference>
<evidence type="ECO:0000256" key="1">
    <source>
        <dbReference type="ARBA" id="ARBA00000085"/>
    </source>
</evidence>
<comment type="catalytic activity">
    <reaction evidence="1">
        <text>ATP + protein L-histidine = ADP + protein N-phospho-L-histidine.</text>
        <dbReference type="EC" id="2.7.13.3"/>
    </reaction>
</comment>
<dbReference type="PANTHER" id="PTHR24421">
    <property type="entry name" value="NITRATE/NITRITE SENSOR PROTEIN NARX-RELATED"/>
    <property type="match status" value="1"/>
</dbReference>
<dbReference type="Proteomes" id="UP001054846">
    <property type="component" value="Chromosome"/>
</dbReference>